<evidence type="ECO:0000259" key="5">
    <source>
        <dbReference type="PROSITE" id="PS50932"/>
    </source>
</evidence>
<dbReference type="GO" id="GO:0000976">
    <property type="term" value="F:transcription cis-regulatory region binding"/>
    <property type="evidence" value="ECO:0007669"/>
    <property type="project" value="TreeGrafter"/>
</dbReference>
<dbReference type="SMART" id="SM00354">
    <property type="entry name" value="HTH_LACI"/>
    <property type="match status" value="1"/>
</dbReference>
<evidence type="ECO:0000256" key="1">
    <source>
        <dbReference type="ARBA" id="ARBA00023015"/>
    </source>
</evidence>
<dbReference type="AlphaFoldDB" id="A0A916K8W1"/>
<dbReference type="EMBL" id="CAJVAS010000030">
    <property type="protein sequence ID" value="CAG7645120.1"/>
    <property type="molecule type" value="Genomic_DNA"/>
</dbReference>
<dbReference type="PROSITE" id="PS50932">
    <property type="entry name" value="HTH_LACI_2"/>
    <property type="match status" value="1"/>
</dbReference>
<keyword evidence="7" id="KW-1185">Reference proteome</keyword>
<gene>
    <name evidence="6" type="primary">purR_2</name>
    <name evidence="6" type="ORF">PAESOLCIP111_04883</name>
</gene>
<feature type="compositionally biased region" description="Low complexity" evidence="4">
    <location>
        <begin position="349"/>
        <end position="359"/>
    </location>
</feature>
<dbReference type="PANTHER" id="PTHR30146">
    <property type="entry name" value="LACI-RELATED TRANSCRIPTIONAL REPRESSOR"/>
    <property type="match status" value="1"/>
</dbReference>
<dbReference type="GO" id="GO:0003700">
    <property type="term" value="F:DNA-binding transcription factor activity"/>
    <property type="evidence" value="ECO:0007669"/>
    <property type="project" value="TreeGrafter"/>
</dbReference>
<accession>A0A916K8W1</accession>
<proteinExistence type="predicted"/>
<evidence type="ECO:0000256" key="3">
    <source>
        <dbReference type="ARBA" id="ARBA00023163"/>
    </source>
</evidence>
<dbReference type="Pfam" id="PF13377">
    <property type="entry name" value="Peripla_BP_3"/>
    <property type="match status" value="1"/>
</dbReference>
<comment type="caution">
    <text evidence="6">The sequence shown here is derived from an EMBL/GenBank/DDBJ whole genome shotgun (WGS) entry which is preliminary data.</text>
</comment>
<dbReference type="PANTHER" id="PTHR30146:SF148">
    <property type="entry name" value="HTH-TYPE TRANSCRIPTIONAL REPRESSOR PURR-RELATED"/>
    <property type="match status" value="1"/>
</dbReference>
<reference evidence="6" key="1">
    <citation type="submission" date="2021-06" db="EMBL/GenBank/DDBJ databases">
        <authorList>
            <person name="Criscuolo A."/>
        </authorList>
    </citation>
    <scope>NUCLEOTIDE SEQUENCE</scope>
    <source>
        <strain evidence="6">CIP111600</strain>
    </source>
</reference>
<evidence type="ECO:0000256" key="4">
    <source>
        <dbReference type="SAM" id="MobiDB-lite"/>
    </source>
</evidence>
<organism evidence="6 7">
    <name type="scientific">Paenibacillus solanacearum</name>
    <dbReference type="NCBI Taxonomy" id="2048548"/>
    <lineage>
        <taxon>Bacteria</taxon>
        <taxon>Bacillati</taxon>
        <taxon>Bacillota</taxon>
        <taxon>Bacilli</taxon>
        <taxon>Bacillales</taxon>
        <taxon>Paenibacillaceae</taxon>
        <taxon>Paenibacillus</taxon>
    </lineage>
</organism>
<sequence length="389" mass="42323">MGHKNCSRRCDTEMGLHGMTMTIKDIARMAGVSVSTVSKCINNYGDIGEETRRKVLAIMEETGFKPSFSARSLISKRTHMIGVIFGHHVNYDFSHRYYTEVLNAFKQAIGVLGYDMLLFSNERFQPQGEDYLARCRHYKVDGCLIFAANDIADAIKSLDRSEIPCVGIDLTLLGESSASVRQDNTAAGAAAADHLLDCGHRQIGYIGSRYAEPVYRYRESGLRQAMERRSIPVQDDWIVYAGHQQEQDGYEAARLLLEWGELPTALFAGSDLLAFGAIRALKEAGVAVPERVSVIGCDNIEACRFIVPPLTTLEPGKQFIGQQAAQLLHELIERREKAAKGSPAPIPAPASSSAAGSGAGAATAQSRNVILVQSKVVVRGSVAPPPEPV</sequence>
<feature type="region of interest" description="Disordered" evidence="4">
    <location>
        <begin position="338"/>
        <end position="359"/>
    </location>
</feature>
<evidence type="ECO:0000313" key="6">
    <source>
        <dbReference type="EMBL" id="CAG7645120.1"/>
    </source>
</evidence>
<feature type="domain" description="HTH lacI-type" evidence="5">
    <location>
        <begin position="21"/>
        <end position="75"/>
    </location>
</feature>
<keyword evidence="3" id="KW-0804">Transcription</keyword>
<protein>
    <submittedName>
        <fullName evidence="6">HTH-type transcriptional repressor PurR</fullName>
    </submittedName>
</protein>
<name>A0A916K8W1_9BACL</name>
<evidence type="ECO:0000256" key="2">
    <source>
        <dbReference type="ARBA" id="ARBA00023125"/>
    </source>
</evidence>
<dbReference type="Pfam" id="PF00356">
    <property type="entry name" value="LacI"/>
    <property type="match status" value="1"/>
</dbReference>
<dbReference type="Proteomes" id="UP000693672">
    <property type="component" value="Unassembled WGS sequence"/>
</dbReference>
<dbReference type="InterPro" id="IPR000843">
    <property type="entry name" value="HTH_LacI"/>
</dbReference>
<evidence type="ECO:0000313" key="7">
    <source>
        <dbReference type="Proteomes" id="UP000693672"/>
    </source>
</evidence>
<dbReference type="CDD" id="cd06267">
    <property type="entry name" value="PBP1_LacI_sugar_binding-like"/>
    <property type="match status" value="1"/>
</dbReference>
<dbReference type="CDD" id="cd01392">
    <property type="entry name" value="HTH_LacI"/>
    <property type="match status" value="1"/>
</dbReference>
<keyword evidence="2" id="KW-0238">DNA-binding</keyword>
<keyword evidence="1" id="KW-0805">Transcription regulation</keyword>
<dbReference type="InterPro" id="IPR046335">
    <property type="entry name" value="LacI/GalR-like_sensor"/>
</dbReference>